<feature type="compositionally biased region" description="Basic and acidic residues" evidence="1">
    <location>
        <begin position="196"/>
        <end position="222"/>
    </location>
</feature>
<gene>
    <name evidence="3" type="ORF">G7B40_003010</name>
</gene>
<feature type="compositionally biased region" description="Polar residues" evidence="1">
    <location>
        <begin position="185"/>
        <end position="195"/>
    </location>
</feature>
<dbReference type="InterPro" id="IPR045063">
    <property type="entry name" value="Dynamin_N"/>
</dbReference>
<dbReference type="InterPro" id="IPR027417">
    <property type="entry name" value="P-loop_NTPase"/>
</dbReference>
<reference evidence="4" key="1">
    <citation type="journal article" date="2021" name="Science">
        <title>Hunting the eagle killer: A cyanobacterial neurotoxin causes vacuolar myelinopathy.</title>
        <authorList>
            <person name="Breinlinger S."/>
            <person name="Phillips T.J."/>
            <person name="Haram B.N."/>
            <person name="Mares J."/>
            <person name="Martinez Yerena J.A."/>
            <person name="Hrouzek P."/>
            <person name="Sobotka R."/>
            <person name="Henderson W.M."/>
            <person name="Schmieder P."/>
            <person name="Williams S.M."/>
            <person name="Lauderdale J.D."/>
            <person name="Wilde H.D."/>
            <person name="Gerrin W."/>
            <person name="Kust A."/>
            <person name="Washington J.W."/>
            <person name="Wagner C."/>
            <person name="Geier B."/>
            <person name="Liebeke M."/>
            <person name="Enke H."/>
            <person name="Niedermeyer T.H.J."/>
            <person name="Wilde S.B."/>
        </authorList>
    </citation>
    <scope>NUCLEOTIDE SEQUENCE [LARGE SCALE GENOMIC DNA]</scope>
    <source>
        <strain evidence="4">Thurmond2011</strain>
    </source>
</reference>
<keyword evidence="4" id="KW-1185">Reference proteome</keyword>
<protein>
    <submittedName>
        <fullName evidence="3">Dynamin family protein</fullName>
    </submittedName>
</protein>
<organism evidence="3 4">
    <name type="scientific">Aetokthonos hydrillicola Thurmond2011</name>
    <dbReference type="NCBI Taxonomy" id="2712845"/>
    <lineage>
        <taxon>Bacteria</taxon>
        <taxon>Bacillati</taxon>
        <taxon>Cyanobacteriota</taxon>
        <taxon>Cyanophyceae</taxon>
        <taxon>Nostocales</taxon>
        <taxon>Hapalosiphonaceae</taxon>
        <taxon>Aetokthonos</taxon>
    </lineage>
</organism>
<name>A0AAP5M5X1_9CYAN</name>
<evidence type="ECO:0000313" key="3">
    <source>
        <dbReference type="EMBL" id="MDR9893555.1"/>
    </source>
</evidence>
<feature type="region of interest" description="Disordered" evidence="1">
    <location>
        <begin position="163"/>
        <end position="235"/>
    </location>
</feature>
<comment type="caution">
    <text evidence="3">The sequence shown here is derived from an EMBL/GenBank/DDBJ whole genome shotgun (WGS) entry which is preliminary data.</text>
</comment>
<sequence length="1090" mass="123086">MLDVLAKLALQLAPIVLKEIVPILGNKLREQLLAPTPDDTTPRVQIKDEEIIEKIKEILDKRDELIKNDINELIKNDIKGNNGKIEDLIQKVMEELIQKVLNEIKTLSKGTPNLKVEDNEIGLSEPIQEKDQQLNSQELEVRLKEITEKILTSLDTQIAQRLKEIQTPQPLQVTPEHGTKPERAVSSNSPSQTSLETKKNITEQAKSEPLRSEEQSNEDEKQSLAPRRNIEVPENPESQIMLKKLERYKEYGEAVLREINLLTQNQSSPNEVLDNRELQECLKNLKDAANQTVELASSSVKIAIMGEFSSGKTLLVGSLIGYADALPHDELPTTGNVTAIHLVQQEGFKTTEFDNFTVEYLSHEEVKECVDFMLNEARKRAQASELPPFSEVNSTTLNEETLNFYEKWCESAWNQTQNPELRYLLQELVIFIRACASYGASLCGESLTITHTTAREGLKLTNISPLKFEDIPPVAKLSVNKNQPSPELLQNSFSLIRRVNIYVKISKEIWNLGTTQDAAKFIILDFPGLGAAKSGVRDTFVSLQELEKVQTILILLNGTTVGGDRANKIVNMIRQKRPKQNLNDFILVGVGRFNELPIEEQKLNQLIDNSANNPLTEKSIYQELPVLKTIIDEASEFTSKPDRIVLLDQLIGLANLAQVSTSVKVGSQEFLAKLGDQNDSSLQQSKRMRDKWQSICDRLLTTDPQSSLGQQLRYFASDGGIGKLQELIFNHVAAHSLKQLCDETTSAAKKLHKQQNDLKPILSNLGISLEESPALSELRSSIGEMKSTYNSFKNDLGKEPLKDARGVAINDVIKDEVTYRILNWKQWNLLFGQAQNGIIVLPLPATEEDNPFAREMKAIDNIPIKSDDFYNVFEQTVNQLQKFARDCIEESIVNLLNNLSKKLSKQIQYLQGILIEERKTEIEEKIGQEESGIFSVVSRTYNPEKWQTFIKKQTFKEEKSIETKTIFPLACKDEKHESGQIFDWALEYKKINTQTSNQVLLVQRLRDEIAASISLHIIEYVSQINKKADLTILDSLNRLTRELDLLLRNEKLLRYIAGEKPEINETDSVSPVLSKIALISPPETSSLGKG</sequence>
<dbReference type="SUPFAM" id="SSF52540">
    <property type="entry name" value="P-loop containing nucleoside triphosphate hydrolases"/>
    <property type="match status" value="1"/>
</dbReference>
<evidence type="ECO:0000259" key="2">
    <source>
        <dbReference type="Pfam" id="PF00350"/>
    </source>
</evidence>
<accession>A0AAP5M5X1</accession>
<dbReference type="RefSeq" id="WP_208349905.1">
    <property type="nucleotide sequence ID" value="NZ_JAALHA020000001.1"/>
</dbReference>
<evidence type="ECO:0000256" key="1">
    <source>
        <dbReference type="SAM" id="MobiDB-lite"/>
    </source>
</evidence>
<proteinExistence type="predicted"/>
<feature type="domain" description="Dynamin N-terminal" evidence="2">
    <location>
        <begin position="302"/>
        <end position="508"/>
    </location>
</feature>
<evidence type="ECO:0000313" key="4">
    <source>
        <dbReference type="Proteomes" id="UP000667802"/>
    </source>
</evidence>
<dbReference type="Proteomes" id="UP000667802">
    <property type="component" value="Unassembled WGS sequence"/>
</dbReference>
<dbReference type="AlphaFoldDB" id="A0AAP5M5X1"/>
<dbReference type="Pfam" id="PF00350">
    <property type="entry name" value="Dynamin_N"/>
    <property type="match status" value="1"/>
</dbReference>
<dbReference type="EMBL" id="JAALHA020000001">
    <property type="protein sequence ID" value="MDR9893555.1"/>
    <property type="molecule type" value="Genomic_DNA"/>
</dbReference>